<feature type="transmembrane region" description="Helical" evidence="1">
    <location>
        <begin position="12"/>
        <end position="33"/>
    </location>
</feature>
<gene>
    <name evidence="3" type="ORF">SAMN06265367_104289</name>
</gene>
<organism evidence="3 4">
    <name type="scientific">Algoriphagus winogradskyi</name>
    <dbReference type="NCBI Taxonomy" id="237017"/>
    <lineage>
        <taxon>Bacteria</taxon>
        <taxon>Pseudomonadati</taxon>
        <taxon>Bacteroidota</taxon>
        <taxon>Cytophagia</taxon>
        <taxon>Cytophagales</taxon>
        <taxon>Cyclobacteriaceae</taxon>
        <taxon>Algoriphagus</taxon>
    </lineage>
</organism>
<dbReference type="PANTHER" id="PTHR34220">
    <property type="entry name" value="SENSOR HISTIDINE KINASE YPDA"/>
    <property type="match status" value="1"/>
</dbReference>
<comment type="caution">
    <text evidence="3">The sequence shown here is derived from an EMBL/GenBank/DDBJ whole genome shotgun (WGS) entry which is preliminary data.</text>
</comment>
<feature type="transmembrane region" description="Helical" evidence="1">
    <location>
        <begin position="170"/>
        <end position="190"/>
    </location>
</feature>
<dbReference type="GO" id="GO:0016301">
    <property type="term" value="F:kinase activity"/>
    <property type="evidence" value="ECO:0007669"/>
    <property type="project" value="UniProtKB-KW"/>
</dbReference>
<dbReference type="InterPro" id="IPR050640">
    <property type="entry name" value="Bact_2-comp_sensor_kinase"/>
</dbReference>
<sequence>MKSKRLVFRDVEWWISTFVFLIIVLTNIVFAMSTHREPIAQFFGIVVLPIVLYAGFYVMHLIIIPKYLKDKNVLHLILFSLLTMLITGALTGTCAAINNLGAERFFRFYLSVILLYSVYLVIANLLRKMFLPPMFKDFQLYNGIRLFMIFIFLGVFLFVSQIFVNEAILFILLLIIPGIAFFVLYNYYLLYRNKLKGNIKAYRWFLWGLLILIFLIFVIIAAENNVPEIILLGVGMIAALILIVFPLSNIVFSKYDDYRGKIDTLSVQVNQSTANLSFLRSQINPHFLFNALNTLYGSALMENAEKTSDGIQKLGDMMRFMLHENQMDKIPLTREIDYLRNYLDLQMLRFKNESNLDVEIKLSDDICEGSIAPMLLIPYVENAFKHGISTKSKSWIKINLRCLQGSVHLDVVNSIHPKKLTEDPRDESGIGLENVKSRLAHFYPQKHNLTIVANDTEHFVHFSVQLS</sequence>
<dbReference type="RefSeq" id="WP_283413394.1">
    <property type="nucleotide sequence ID" value="NZ_FXUA01000004.1"/>
</dbReference>
<feature type="transmembrane region" description="Helical" evidence="1">
    <location>
        <begin position="76"/>
        <end position="100"/>
    </location>
</feature>
<dbReference type="EMBL" id="FXUA01000004">
    <property type="protein sequence ID" value="SMP26037.1"/>
    <property type="molecule type" value="Genomic_DNA"/>
</dbReference>
<accession>A0ABY1P4X1</accession>
<dbReference type="PANTHER" id="PTHR34220:SF7">
    <property type="entry name" value="SENSOR HISTIDINE KINASE YPDA"/>
    <property type="match status" value="1"/>
</dbReference>
<keyword evidence="3" id="KW-0808">Transferase</keyword>
<proteinExistence type="predicted"/>
<dbReference type="InterPro" id="IPR036890">
    <property type="entry name" value="HATPase_C_sf"/>
</dbReference>
<dbReference type="InterPro" id="IPR010559">
    <property type="entry name" value="Sig_transdc_His_kin_internal"/>
</dbReference>
<evidence type="ECO:0000259" key="2">
    <source>
        <dbReference type="Pfam" id="PF06580"/>
    </source>
</evidence>
<dbReference type="Pfam" id="PF06580">
    <property type="entry name" value="His_kinase"/>
    <property type="match status" value="1"/>
</dbReference>
<feature type="transmembrane region" description="Helical" evidence="1">
    <location>
        <begin position="229"/>
        <end position="252"/>
    </location>
</feature>
<protein>
    <submittedName>
        <fullName evidence="3">Histidine kinase</fullName>
    </submittedName>
</protein>
<keyword evidence="1" id="KW-1133">Transmembrane helix</keyword>
<keyword evidence="4" id="KW-1185">Reference proteome</keyword>
<feature type="transmembrane region" description="Helical" evidence="1">
    <location>
        <begin position="106"/>
        <end position="126"/>
    </location>
</feature>
<keyword evidence="1" id="KW-0812">Transmembrane</keyword>
<keyword evidence="1" id="KW-0472">Membrane</keyword>
<feature type="transmembrane region" description="Helical" evidence="1">
    <location>
        <begin position="202"/>
        <end position="223"/>
    </location>
</feature>
<evidence type="ECO:0000313" key="4">
    <source>
        <dbReference type="Proteomes" id="UP001157915"/>
    </source>
</evidence>
<feature type="transmembrane region" description="Helical" evidence="1">
    <location>
        <begin position="146"/>
        <end position="164"/>
    </location>
</feature>
<dbReference type="Gene3D" id="3.30.565.10">
    <property type="entry name" value="Histidine kinase-like ATPase, C-terminal domain"/>
    <property type="match status" value="1"/>
</dbReference>
<evidence type="ECO:0000313" key="3">
    <source>
        <dbReference type="EMBL" id="SMP26037.1"/>
    </source>
</evidence>
<reference evidence="3 4" key="1">
    <citation type="submission" date="2017-05" db="EMBL/GenBank/DDBJ databases">
        <authorList>
            <person name="Varghese N."/>
            <person name="Submissions S."/>
        </authorList>
    </citation>
    <scope>NUCLEOTIDE SEQUENCE [LARGE SCALE GENOMIC DNA]</scope>
    <source>
        <strain evidence="3 4">DSM 15360</strain>
    </source>
</reference>
<keyword evidence="3" id="KW-0418">Kinase</keyword>
<evidence type="ECO:0000256" key="1">
    <source>
        <dbReference type="SAM" id="Phobius"/>
    </source>
</evidence>
<name>A0ABY1P4X1_9BACT</name>
<dbReference type="SUPFAM" id="SSF55874">
    <property type="entry name" value="ATPase domain of HSP90 chaperone/DNA topoisomerase II/histidine kinase"/>
    <property type="match status" value="1"/>
</dbReference>
<feature type="domain" description="Signal transduction histidine kinase internal region" evidence="2">
    <location>
        <begin position="274"/>
        <end position="352"/>
    </location>
</feature>
<dbReference type="Proteomes" id="UP001157915">
    <property type="component" value="Unassembled WGS sequence"/>
</dbReference>
<feature type="transmembrane region" description="Helical" evidence="1">
    <location>
        <begin position="39"/>
        <end position="64"/>
    </location>
</feature>